<dbReference type="SUPFAM" id="SSF52402">
    <property type="entry name" value="Adenine nucleotide alpha hydrolases-like"/>
    <property type="match status" value="1"/>
</dbReference>
<dbReference type="GO" id="GO:0005524">
    <property type="term" value="F:ATP binding"/>
    <property type="evidence" value="ECO:0007669"/>
    <property type="project" value="UniProtKB-KW"/>
</dbReference>
<dbReference type="Gene3D" id="3.40.50.620">
    <property type="entry name" value="HUPs"/>
    <property type="match status" value="1"/>
</dbReference>
<dbReference type="NCBIfam" id="TIGR00552">
    <property type="entry name" value="nadE"/>
    <property type="match status" value="1"/>
</dbReference>
<dbReference type="STRING" id="1705562.AMS69_14760"/>
<keyword evidence="4 6" id="KW-0067">ATP-binding</keyword>
<keyword evidence="5 6" id="KW-0520">NAD</keyword>
<dbReference type="GO" id="GO:0005737">
    <property type="term" value="C:cytoplasm"/>
    <property type="evidence" value="ECO:0007669"/>
    <property type="project" value="InterPro"/>
</dbReference>
<dbReference type="PANTHER" id="PTHR23090">
    <property type="entry name" value="NH 3 /GLUTAMINE-DEPENDENT NAD + SYNTHETASE"/>
    <property type="match status" value="1"/>
</dbReference>
<evidence type="ECO:0000256" key="5">
    <source>
        <dbReference type="ARBA" id="ARBA00023027"/>
    </source>
</evidence>
<gene>
    <name evidence="9" type="ORF">AMS69_14760</name>
</gene>
<dbReference type="InterPro" id="IPR003694">
    <property type="entry name" value="NAD_synthase"/>
</dbReference>
<sequence length="282" mass="30345">MSKSTHPHTLTLPREEHGLATSTAATRRIQGILQAFLEKKLIDAEANGLVVPLDGSIESTVAAALAVDGIGAEYVTGLVMPVQLSDEGPARTAETVASLLDIDCHRIHLQPVLTAFQRVVGETGEPTDDLVAMQNAGERFRMACKYYVANTRNELVVGTVSRTDRLLGSVTKHGENGVDLSLFGDLYRTEIEALAAALAVPSDLLDQSSRPVGHTGATDAAELGLDQQDLDSVLHFAIDRDYSASMVADKIGVGESVVERTIQWCARTRHKRHTPPKPSMDN</sequence>
<keyword evidence="3 6" id="KW-0547">Nucleotide-binding</keyword>
<evidence type="ECO:0000313" key="10">
    <source>
        <dbReference type="Proteomes" id="UP000037729"/>
    </source>
</evidence>
<dbReference type="RefSeq" id="WP_053968810.1">
    <property type="nucleotide sequence ID" value="NZ_JAWJXX010000002.1"/>
</dbReference>
<dbReference type="AlphaFoldDB" id="A0A0M9AIB6"/>
<comment type="similarity">
    <text evidence="6">Belongs to the NAD synthetase family.</text>
</comment>
<keyword evidence="10" id="KW-1185">Reference proteome</keyword>
<comment type="caution">
    <text evidence="9">The sequence shown here is derived from an EMBL/GenBank/DDBJ whole genome shotgun (WGS) entry which is preliminary data.</text>
</comment>
<dbReference type="InterPro" id="IPR022310">
    <property type="entry name" value="NAD/GMP_synthase"/>
</dbReference>
<comment type="pathway">
    <text evidence="1">Cofactor biosynthesis; NAD(+) biosynthesis.</text>
</comment>
<evidence type="ECO:0000256" key="2">
    <source>
        <dbReference type="ARBA" id="ARBA00022598"/>
    </source>
</evidence>
<reference evidence="9 10" key="1">
    <citation type="submission" date="2015-08" db="EMBL/GenBank/DDBJ databases">
        <title>Genomes of Isolates from Cabo Rojo, PR.</title>
        <authorList>
            <person name="Sanchez-Nieves R.L."/>
            <person name="Montalvo-Rodriguez R."/>
        </authorList>
    </citation>
    <scope>NUCLEOTIDE SEQUENCE [LARGE SCALE GENOMIC DNA]</scope>
    <source>
        <strain evidence="9 10">SL3</strain>
    </source>
</reference>
<keyword evidence="2 6" id="KW-0436">Ligase</keyword>
<dbReference type="Proteomes" id="UP000037729">
    <property type="component" value="Unassembled WGS sequence"/>
</dbReference>
<evidence type="ECO:0000256" key="7">
    <source>
        <dbReference type="RuleBase" id="RU003812"/>
    </source>
</evidence>
<dbReference type="OrthoDB" id="39312at2157"/>
<evidence type="ECO:0000256" key="3">
    <source>
        <dbReference type="ARBA" id="ARBA00022741"/>
    </source>
</evidence>
<name>A0A0M9AIB6_9EURY</name>
<feature type="domain" description="NAD/GMP synthase" evidence="8">
    <location>
        <begin position="33"/>
        <end position="275"/>
    </location>
</feature>
<evidence type="ECO:0000256" key="1">
    <source>
        <dbReference type="ARBA" id="ARBA00004790"/>
    </source>
</evidence>
<dbReference type="GO" id="GO:0008795">
    <property type="term" value="F:NAD+ synthase activity"/>
    <property type="evidence" value="ECO:0007669"/>
    <property type="project" value="UniProtKB-EC"/>
</dbReference>
<evidence type="ECO:0000256" key="6">
    <source>
        <dbReference type="RuleBase" id="RU003811"/>
    </source>
</evidence>
<dbReference type="UniPathway" id="UPA00253">
    <property type="reaction ID" value="UER00333"/>
</dbReference>
<dbReference type="GO" id="GO:0004359">
    <property type="term" value="F:glutaminase activity"/>
    <property type="evidence" value="ECO:0007669"/>
    <property type="project" value="InterPro"/>
</dbReference>
<organism evidence="9 10">
    <name type="scientific">Haloarcula rubripromontorii</name>
    <dbReference type="NCBI Taxonomy" id="1705562"/>
    <lineage>
        <taxon>Archaea</taxon>
        <taxon>Methanobacteriati</taxon>
        <taxon>Methanobacteriota</taxon>
        <taxon>Stenosarchaea group</taxon>
        <taxon>Halobacteria</taxon>
        <taxon>Halobacteriales</taxon>
        <taxon>Haloarculaceae</taxon>
        <taxon>Haloarcula</taxon>
    </lineage>
</organism>
<evidence type="ECO:0000313" key="9">
    <source>
        <dbReference type="EMBL" id="KOX92599.1"/>
    </source>
</evidence>
<dbReference type="PATRIC" id="fig|1705562.3.peg.3569"/>
<comment type="catalytic activity">
    <reaction evidence="7">
        <text>deamido-NAD(+) + NH4(+) + ATP = AMP + diphosphate + NAD(+) + H(+)</text>
        <dbReference type="Rhea" id="RHEA:21188"/>
        <dbReference type="ChEBI" id="CHEBI:15378"/>
        <dbReference type="ChEBI" id="CHEBI:28938"/>
        <dbReference type="ChEBI" id="CHEBI:30616"/>
        <dbReference type="ChEBI" id="CHEBI:33019"/>
        <dbReference type="ChEBI" id="CHEBI:57540"/>
        <dbReference type="ChEBI" id="CHEBI:58437"/>
        <dbReference type="ChEBI" id="CHEBI:456215"/>
        <dbReference type="EC" id="6.3.1.5"/>
    </reaction>
</comment>
<dbReference type="InterPro" id="IPR014729">
    <property type="entry name" value="Rossmann-like_a/b/a_fold"/>
</dbReference>
<dbReference type="Pfam" id="PF02540">
    <property type="entry name" value="NAD_synthase"/>
    <property type="match status" value="1"/>
</dbReference>
<dbReference type="EMBL" id="LIUF01000004">
    <property type="protein sequence ID" value="KOX92599.1"/>
    <property type="molecule type" value="Genomic_DNA"/>
</dbReference>
<dbReference type="GO" id="GO:0003952">
    <property type="term" value="F:NAD+ synthase (glutamine-hydrolyzing) activity"/>
    <property type="evidence" value="ECO:0007669"/>
    <property type="project" value="InterPro"/>
</dbReference>
<evidence type="ECO:0000256" key="4">
    <source>
        <dbReference type="ARBA" id="ARBA00022840"/>
    </source>
</evidence>
<dbReference type="CDD" id="cd00553">
    <property type="entry name" value="NAD_synthase"/>
    <property type="match status" value="1"/>
</dbReference>
<dbReference type="EC" id="6.3.1.5" evidence="7"/>
<protein>
    <recommendedName>
        <fullName evidence="7">NH(3)-dependent NAD(+) synthetase</fullName>
        <ecNumber evidence="7">6.3.1.5</ecNumber>
    </recommendedName>
</protein>
<proteinExistence type="inferred from homology"/>
<dbReference type="GO" id="GO:0009435">
    <property type="term" value="P:NAD+ biosynthetic process"/>
    <property type="evidence" value="ECO:0007669"/>
    <property type="project" value="UniProtKB-UniPathway"/>
</dbReference>
<evidence type="ECO:0000259" key="8">
    <source>
        <dbReference type="Pfam" id="PF02540"/>
    </source>
</evidence>
<dbReference type="PANTHER" id="PTHR23090:SF9">
    <property type="entry name" value="GLUTAMINE-DEPENDENT NAD(+) SYNTHETASE"/>
    <property type="match status" value="1"/>
</dbReference>
<accession>A0A0M9AIB6</accession>